<dbReference type="CDD" id="cd12797">
    <property type="entry name" value="M23_peptidase"/>
    <property type="match status" value="1"/>
</dbReference>
<protein>
    <recommendedName>
        <fullName evidence="3">M23ase beta-sheet core domain-containing protein</fullName>
    </recommendedName>
</protein>
<evidence type="ECO:0000313" key="4">
    <source>
        <dbReference type="EMBL" id="PIR46886.1"/>
    </source>
</evidence>
<evidence type="ECO:0000259" key="3">
    <source>
        <dbReference type="Pfam" id="PF01551"/>
    </source>
</evidence>
<organism evidence="4 5">
    <name type="scientific">Candidatus Vogelbacteria bacterium CG10_big_fil_rev_8_21_14_0_10_45_14</name>
    <dbReference type="NCBI Taxonomy" id="1975042"/>
    <lineage>
        <taxon>Bacteria</taxon>
        <taxon>Candidatus Vogeliibacteriota</taxon>
    </lineage>
</organism>
<keyword evidence="1" id="KW-0732">Signal</keyword>
<name>A0A2H0RKC8_9BACT</name>
<proteinExistence type="predicted"/>
<dbReference type="PANTHER" id="PTHR21666:SF289">
    <property type="entry name" value="L-ALA--D-GLU ENDOPEPTIDASE"/>
    <property type="match status" value="1"/>
</dbReference>
<dbReference type="InterPro" id="IPR050570">
    <property type="entry name" value="Cell_wall_metabolism_enzyme"/>
</dbReference>
<feature type="coiled-coil region" evidence="2">
    <location>
        <begin position="30"/>
        <end position="64"/>
    </location>
</feature>
<keyword evidence="2" id="KW-0175">Coiled coil</keyword>
<dbReference type="AlphaFoldDB" id="A0A2H0RKC8"/>
<accession>A0A2H0RKC8</accession>
<gene>
    <name evidence="4" type="ORF">COV07_01910</name>
</gene>
<dbReference type="EMBL" id="PCYL01000024">
    <property type="protein sequence ID" value="PIR46886.1"/>
    <property type="molecule type" value="Genomic_DNA"/>
</dbReference>
<dbReference type="InterPro" id="IPR011055">
    <property type="entry name" value="Dup_hybrid_motif"/>
</dbReference>
<comment type="caution">
    <text evidence="4">The sequence shown here is derived from an EMBL/GenBank/DDBJ whole genome shotgun (WGS) entry which is preliminary data.</text>
</comment>
<evidence type="ECO:0000256" key="1">
    <source>
        <dbReference type="ARBA" id="ARBA00022729"/>
    </source>
</evidence>
<dbReference type="Proteomes" id="UP000230833">
    <property type="component" value="Unassembled WGS sequence"/>
</dbReference>
<dbReference type="Pfam" id="PF01551">
    <property type="entry name" value="Peptidase_M23"/>
    <property type="match status" value="1"/>
</dbReference>
<sequence>MRKYRSQILVLLFVTLGFFAYPSFSIGDEVKDLQERIDTRTGEIQELEAEIKKIEKELKLVGAEKATLSSKLSQIELTRKKLSADLSITQKKIDAVNVTLQELGTDIDSKGNSILNSKIGIAEMARSLREIDDISLVELMLGVGNLGAAMDKGASLVRISQEVDSRIRELKTVRADLETSRKEVATEQAKLLSLHKEFRAKKTIEDANIREAASILKQTAGKETAYMKILADKEALREAFEAELFAFEAQLKIAIDPSTLPTAGSKVLLWPLRDVLITQYFGSTEFSKSALGAVYSGKGHNGVDLRASIGTRIYAAASGIIIGSGDTDDVCKGASYGKWVLIEHSNGLTTLYAHLSHIDVVGGEKVVSGDGIGYSGNTGYSTGPHLHFSVFASKGVSVGQLKSKNPRCGTYTLPIASLNSYLNPLSFL</sequence>
<feature type="domain" description="M23ase beta-sheet core" evidence="3">
    <location>
        <begin position="299"/>
        <end position="391"/>
    </location>
</feature>
<dbReference type="Gene3D" id="2.70.70.10">
    <property type="entry name" value="Glucose Permease (Domain IIA)"/>
    <property type="match status" value="1"/>
</dbReference>
<evidence type="ECO:0000313" key="5">
    <source>
        <dbReference type="Proteomes" id="UP000230833"/>
    </source>
</evidence>
<evidence type="ECO:0000256" key="2">
    <source>
        <dbReference type="SAM" id="Coils"/>
    </source>
</evidence>
<dbReference type="PANTHER" id="PTHR21666">
    <property type="entry name" value="PEPTIDASE-RELATED"/>
    <property type="match status" value="1"/>
</dbReference>
<reference evidence="4 5" key="1">
    <citation type="submission" date="2017-09" db="EMBL/GenBank/DDBJ databases">
        <title>Depth-based differentiation of microbial function through sediment-hosted aquifers and enrichment of novel symbionts in the deep terrestrial subsurface.</title>
        <authorList>
            <person name="Probst A.J."/>
            <person name="Ladd B."/>
            <person name="Jarett J.K."/>
            <person name="Geller-Mcgrath D.E."/>
            <person name="Sieber C.M."/>
            <person name="Emerson J.B."/>
            <person name="Anantharaman K."/>
            <person name="Thomas B.C."/>
            <person name="Malmstrom R."/>
            <person name="Stieglmeier M."/>
            <person name="Klingl A."/>
            <person name="Woyke T."/>
            <person name="Ryan C.M."/>
            <person name="Banfield J.F."/>
        </authorList>
    </citation>
    <scope>NUCLEOTIDE SEQUENCE [LARGE SCALE GENOMIC DNA]</scope>
    <source>
        <strain evidence="4">CG10_big_fil_rev_8_21_14_0_10_45_14</strain>
    </source>
</reference>
<dbReference type="GO" id="GO:0004222">
    <property type="term" value="F:metalloendopeptidase activity"/>
    <property type="evidence" value="ECO:0007669"/>
    <property type="project" value="TreeGrafter"/>
</dbReference>
<dbReference type="Gene3D" id="6.10.250.3150">
    <property type="match status" value="1"/>
</dbReference>
<dbReference type="SUPFAM" id="SSF51261">
    <property type="entry name" value="Duplicated hybrid motif"/>
    <property type="match status" value="1"/>
</dbReference>
<dbReference type="InterPro" id="IPR016047">
    <property type="entry name" value="M23ase_b-sheet_dom"/>
</dbReference>